<feature type="compositionally biased region" description="Low complexity" evidence="1">
    <location>
        <begin position="512"/>
        <end position="521"/>
    </location>
</feature>
<dbReference type="PANTHER" id="PTHR15327">
    <property type="entry name" value="MICROFIBRIL-ASSOCIATED PROTEIN"/>
    <property type="match status" value="1"/>
</dbReference>
<proteinExistence type="predicted"/>
<dbReference type="Proteomes" id="UP001285441">
    <property type="component" value="Unassembled WGS sequence"/>
</dbReference>
<accession>A0AAE0K6Q8</accession>
<gene>
    <name evidence="3" type="ORF">B0H63DRAFT_528064</name>
</gene>
<comment type="caution">
    <text evidence="3">The sequence shown here is derived from an EMBL/GenBank/DDBJ whole genome shotgun (WGS) entry which is preliminary data.</text>
</comment>
<dbReference type="EMBL" id="JAULSW010000009">
    <property type="protein sequence ID" value="KAK3370340.1"/>
    <property type="molecule type" value="Genomic_DNA"/>
</dbReference>
<feature type="compositionally biased region" description="Acidic residues" evidence="1">
    <location>
        <begin position="233"/>
        <end position="245"/>
    </location>
</feature>
<evidence type="ECO:0000259" key="2">
    <source>
        <dbReference type="Pfam" id="PF06991"/>
    </source>
</evidence>
<dbReference type="InterPro" id="IPR009730">
    <property type="entry name" value="MFAP1_C"/>
</dbReference>
<reference evidence="3" key="1">
    <citation type="journal article" date="2023" name="Mol. Phylogenet. Evol.">
        <title>Genome-scale phylogeny and comparative genomics of the fungal order Sordariales.</title>
        <authorList>
            <person name="Hensen N."/>
            <person name="Bonometti L."/>
            <person name="Westerberg I."/>
            <person name="Brannstrom I.O."/>
            <person name="Guillou S."/>
            <person name="Cros-Aarteil S."/>
            <person name="Calhoun S."/>
            <person name="Haridas S."/>
            <person name="Kuo A."/>
            <person name="Mondo S."/>
            <person name="Pangilinan J."/>
            <person name="Riley R."/>
            <person name="LaButti K."/>
            <person name="Andreopoulos B."/>
            <person name="Lipzen A."/>
            <person name="Chen C."/>
            <person name="Yan M."/>
            <person name="Daum C."/>
            <person name="Ng V."/>
            <person name="Clum A."/>
            <person name="Steindorff A."/>
            <person name="Ohm R.A."/>
            <person name="Martin F."/>
            <person name="Silar P."/>
            <person name="Natvig D.O."/>
            <person name="Lalanne C."/>
            <person name="Gautier V."/>
            <person name="Ament-Velasquez S.L."/>
            <person name="Kruys A."/>
            <person name="Hutchinson M.I."/>
            <person name="Powell A.J."/>
            <person name="Barry K."/>
            <person name="Miller A.N."/>
            <person name="Grigoriev I.V."/>
            <person name="Debuchy R."/>
            <person name="Gladieux P."/>
            <person name="Hiltunen Thoren M."/>
            <person name="Johannesson H."/>
        </authorList>
    </citation>
    <scope>NUCLEOTIDE SEQUENCE</scope>
    <source>
        <strain evidence="3">CBS 232.78</strain>
    </source>
</reference>
<feature type="compositionally biased region" description="Basic and acidic residues" evidence="1">
    <location>
        <begin position="196"/>
        <end position="214"/>
    </location>
</feature>
<evidence type="ECO:0000313" key="3">
    <source>
        <dbReference type="EMBL" id="KAK3370340.1"/>
    </source>
</evidence>
<dbReference type="InterPro" id="IPR033194">
    <property type="entry name" value="MFAP1"/>
</dbReference>
<name>A0AAE0K6Q8_9PEZI</name>
<feature type="compositionally biased region" description="Polar residues" evidence="1">
    <location>
        <begin position="529"/>
        <end position="542"/>
    </location>
</feature>
<dbReference type="AlphaFoldDB" id="A0AAE0K6Q8"/>
<feature type="compositionally biased region" description="Low complexity" evidence="1">
    <location>
        <begin position="88"/>
        <end position="100"/>
    </location>
</feature>
<sequence length="542" mass="58369">MPPKGMTANPVRPARYRAGKPVGNESSSSSGSESESDEDEKKPSRKIAPPPRFISSAARAAPTGPGKIISRGNNAKIDLKGVGLGPTEQEAAQARAAAAKARIEAERKAKEEGFVTEDEDEGGNSDEEGSDEESSEEEEEEESEEEAPRRLMMRPKFIPKSQREGAGTTTTEKSATPGIDDKATAQAAEAEAAAARQREVDEMVEEQIRKDLAAKRSGRKHWEDDADAGASGDDLEVDDTDDLDPEAEKAAWVLRELRRVRREREAIEAKERELAELERRRNLTSEERAAEDAAHIAAQQSEKEGRGKMSYMQKYFHKGAFFGDSEEAAALASRDVMGARFADEVKNRELLPKSLQMRDMTKLGKKGATRYRDLASEDTGQWGRLDGGPRRGDFFGGGGRDGDERFLPDQHRGGGGWDRDNSRDGGSGAGGGANAIPLGDRKSAAAPPAPPLPPSSAPDGPRNDRPPPPRATGEREDHHRDDGDGDRREKMTAETDGEGHALDLPGRGTMIATTATEATGANGRRPSPENVSGTKEVTSGGE</sequence>
<feature type="compositionally biased region" description="Basic and acidic residues" evidence="1">
    <location>
        <begin position="101"/>
        <end position="113"/>
    </location>
</feature>
<evidence type="ECO:0000256" key="1">
    <source>
        <dbReference type="SAM" id="MobiDB-lite"/>
    </source>
</evidence>
<organism evidence="3 4">
    <name type="scientific">Podospora didyma</name>
    <dbReference type="NCBI Taxonomy" id="330526"/>
    <lineage>
        <taxon>Eukaryota</taxon>
        <taxon>Fungi</taxon>
        <taxon>Dikarya</taxon>
        <taxon>Ascomycota</taxon>
        <taxon>Pezizomycotina</taxon>
        <taxon>Sordariomycetes</taxon>
        <taxon>Sordariomycetidae</taxon>
        <taxon>Sordariales</taxon>
        <taxon>Podosporaceae</taxon>
        <taxon>Podospora</taxon>
    </lineage>
</organism>
<feature type="domain" description="Micro-fibrillar-associated protein 1 C-terminal" evidence="2">
    <location>
        <begin position="142"/>
        <end position="379"/>
    </location>
</feature>
<feature type="compositionally biased region" description="Basic and acidic residues" evidence="1">
    <location>
        <begin position="461"/>
        <end position="501"/>
    </location>
</feature>
<feature type="compositionally biased region" description="Low complexity" evidence="1">
    <location>
        <begin position="185"/>
        <end position="195"/>
    </location>
</feature>
<feature type="compositionally biased region" description="Basic and acidic residues" evidence="1">
    <location>
        <begin position="281"/>
        <end position="294"/>
    </location>
</feature>
<dbReference type="Pfam" id="PF06991">
    <property type="entry name" value="MFAP1"/>
    <property type="match status" value="1"/>
</dbReference>
<keyword evidence="4" id="KW-1185">Reference proteome</keyword>
<protein>
    <submittedName>
        <fullName evidence="3">Micro-fibrillar-associated protein 1</fullName>
    </submittedName>
</protein>
<feature type="region of interest" description="Disordered" evidence="1">
    <location>
        <begin position="281"/>
        <end position="307"/>
    </location>
</feature>
<feature type="compositionally biased region" description="Pro residues" evidence="1">
    <location>
        <begin position="447"/>
        <end position="456"/>
    </location>
</feature>
<reference evidence="3" key="2">
    <citation type="submission" date="2023-06" db="EMBL/GenBank/DDBJ databases">
        <authorList>
            <consortium name="Lawrence Berkeley National Laboratory"/>
            <person name="Haridas S."/>
            <person name="Hensen N."/>
            <person name="Bonometti L."/>
            <person name="Westerberg I."/>
            <person name="Brannstrom I.O."/>
            <person name="Guillou S."/>
            <person name="Cros-Aarteil S."/>
            <person name="Calhoun S."/>
            <person name="Kuo A."/>
            <person name="Mondo S."/>
            <person name="Pangilinan J."/>
            <person name="Riley R."/>
            <person name="LaButti K."/>
            <person name="Andreopoulos B."/>
            <person name="Lipzen A."/>
            <person name="Chen C."/>
            <person name="Yanf M."/>
            <person name="Daum C."/>
            <person name="Ng V."/>
            <person name="Clum A."/>
            <person name="Steindorff A."/>
            <person name="Ohm R."/>
            <person name="Martin F."/>
            <person name="Silar P."/>
            <person name="Natvig D."/>
            <person name="Lalanne C."/>
            <person name="Gautier V."/>
            <person name="Ament-velasquez S.L."/>
            <person name="Kruys A."/>
            <person name="Hutchinson M.I."/>
            <person name="Powell A.J."/>
            <person name="Barry K."/>
            <person name="Miller A.N."/>
            <person name="Grigoriev I.V."/>
            <person name="Debuchy R."/>
            <person name="Gladieux P."/>
            <person name="Thoren M.H."/>
            <person name="Johannesson H."/>
        </authorList>
    </citation>
    <scope>NUCLEOTIDE SEQUENCE</scope>
    <source>
        <strain evidence="3">CBS 232.78</strain>
    </source>
</reference>
<evidence type="ECO:0000313" key="4">
    <source>
        <dbReference type="Proteomes" id="UP001285441"/>
    </source>
</evidence>
<feature type="compositionally biased region" description="Acidic residues" evidence="1">
    <location>
        <begin position="114"/>
        <end position="145"/>
    </location>
</feature>
<feature type="region of interest" description="Disordered" evidence="1">
    <location>
        <begin position="1"/>
        <end position="245"/>
    </location>
</feature>
<feature type="region of interest" description="Disordered" evidence="1">
    <location>
        <begin position="361"/>
        <end position="542"/>
    </location>
</feature>
<feature type="compositionally biased region" description="Basic and acidic residues" evidence="1">
    <location>
        <begin position="400"/>
        <end position="423"/>
    </location>
</feature>